<gene>
    <name evidence="1" type="ORF">SO3561_08863</name>
</gene>
<proteinExistence type="predicted"/>
<dbReference type="AlphaFoldDB" id="A0A250VSV1"/>
<organism evidence="1 2">
    <name type="scientific">Streptomyces olivochromogenes</name>
    <dbReference type="NCBI Taxonomy" id="1963"/>
    <lineage>
        <taxon>Bacteria</taxon>
        <taxon>Bacillati</taxon>
        <taxon>Actinomycetota</taxon>
        <taxon>Actinomycetes</taxon>
        <taxon>Kitasatosporales</taxon>
        <taxon>Streptomycetaceae</taxon>
        <taxon>Streptomyces</taxon>
    </lineage>
</organism>
<sequence>MKDLKKKAIRLWHVVANSGQCNGCGGVFDNWNGGVCDACKAIGRG</sequence>
<evidence type="ECO:0000313" key="2">
    <source>
        <dbReference type="Proteomes" id="UP000217446"/>
    </source>
</evidence>
<keyword evidence="2" id="KW-1185">Reference proteome</keyword>
<dbReference type="EMBL" id="BDQI01000034">
    <property type="protein sequence ID" value="GAX57293.1"/>
    <property type="molecule type" value="Genomic_DNA"/>
</dbReference>
<accession>A0A250VSV1</accession>
<comment type="caution">
    <text evidence="1">The sequence shown here is derived from an EMBL/GenBank/DDBJ whole genome shotgun (WGS) entry which is preliminary data.</text>
</comment>
<protein>
    <submittedName>
        <fullName evidence="1">Uncharacterized protein</fullName>
    </submittedName>
</protein>
<dbReference type="Proteomes" id="UP000217446">
    <property type="component" value="Unassembled WGS sequence"/>
</dbReference>
<reference evidence="2" key="1">
    <citation type="submission" date="2017-05" db="EMBL/GenBank/DDBJ databases">
        <title>Streptomyces olivochromogenes NBRC 3561 whole genome shotgun sequence.</title>
        <authorList>
            <person name="Dohra H."/>
            <person name="Kodani S."/>
        </authorList>
    </citation>
    <scope>NUCLEOTIDE SEQUENCE [LARGE SCALE GENOMIC DNA]</scope>
    <source>
        <strain evidence="2">NBRC 3561</strain>
    </source>
</reference>
<name>A0A250VSV1_STROL</name>
<evidence type="ECO:0000313" key="1">
    <source>
        <dbReference type="EMBL" id="GAX57293.1"/>
    </source>
</evidence>